<gene>
    <name evidence="10" type="primary">rsgA</name>
    <name evidence="14" type="ORF">SAMN05421830_101163</name>
</gene>
<comment type="subunit">
    <text evidence="10">Monomer. Associates with 30S ribosomal subunit, binds 16S rRNA.</text>
</comment>
<dbReference type="NCBIfam" id="TIGR00157">
    <property type="entry name" value="ribosome small subunit-dependent GTPase A"/>
    <property type="match status" value="1"/>
</dbReference>
<dbReference type="InterPro" id="IPR004881">
    <property type="entry name" value="Ribosome_biogen_GTPase_RsgA"/>
</dbReference>
<evidence type="ECO:0000256" key="4">
    <source>
        <dbReference type="ARBA" id="ARBA00022730"/>
    </source>
</evidence>
<accession>A0A8G2BZH7</accession>
<feature type="binding site" evidence="10">
    <location>
        <position position="328"/>
    </location>
    <ligand>
        <name>Zn(2+)</name>
        <dbReference type="ChEBI" id="CHEBI:29105"/>
    </ligand>
</feature>
<evidence type="ECO:0000256" key="6">
    <source>
        <dbReference type="ARBA" id="ARBA00022801"/>
    </source>
</evidence>
<dbReference type="GO" id="GO:0005525">
    <property type="term" value="F:GTP binding"/>
    <property type="evidence" value="ECO:0007669"/>
    <property type="project" value="UniProtKB-UniRule"/>
</dbReference>
<dbReference type="Gene3D" id="1.10.40.50">
    <property type="entry name" value="Probable gtpase engc, domain 3"/>
    <property type="match status" value="1"/>
</dbReference>
<feature type="domain" description="EngC GTPase" evidence="12">
    <location>
        <begin position="149"/>
        <end position="296"/>
    </location>
</feature>
<dbReference type="Pfam" id="PF03193">
    <property type="entry name" value="RsgA_GTPase"/>
    <property type="match status" value="1"/>
</dbReference>
<dbReference type="PANTHER" id="PTHR32120">
    <property type="entry name" value="SMALL RIBOSOMAL SUBUNIT BIOGENESIS GTPASE RSGA"/>
    <property type="match status" value="1"/>
</dbReference>
<dbReference type="EC" id="3.6.1.-" evidence="10"/>
<evidence type="ECO:0000259" key="13">
    <source>
        <dbReference type="PROSITE" id="PS51721"/>
    </source>
</evidence>
<dbReference type="GO" id="GO:0046872">
    <property type="term" value="F:metal ion binding"/>
    <property type="evidence" value="ECO:0007669"/>
    <property type="project" value="UniProtKB-KW"/>
</dbReference>
<feature type="domain" description="CP-type G" evidence="13">
    <location>
        <begin position="139"/>
        <end position="298"/>
    </location>
</feature>
<dbReference type="EMBL" id="FOTO01000001">
    <property type="protein sequence ID" value="SFL25141.1"/>
    <property type="molecule type" value="Genomic_DNA"/>
</dbReference>
<comment type="similarity">
    <text evidence="10">Belongs to the TRAFAC class YlqF/YawG GTPase family. RsgA subfamily.</text>
</comment>
<comment type="caution">
    <text evidence="14">The sequence shown here is derived from an EMBL/GenBank/DDBJ whole genome shotgun (WGS) entry which is preliminary data.</text>
</comment>
<dbReference type="InterPro" id="IPR010914">
    <property type="entry name" value="RsgA_GTPase_dom"/>
</dbReference>
<evidence type="ECO:0000256" key="10">
    <source>
        <dbReference type="HAMAP-Rule" id="MF_01820"/>
    </source>
</evidence>
<evidence type="ECO:0000256" key="9">
    <source>
        <dbReference type="ARBA" id="ARBA00023134"/>
    </source>
</evidence>
<feature type="compositionally biased region" description="Polar residues" evidence="11">
    <location>
        <begin position="1"/>
        <end position="29"/>
    </location>
</feature>
<evidence type="ECO:0000256" key="7">
    <source>
        <dbReference type="ARBA" id="ARBA00022833"/>
    </source>
</evidence>
<dbReference type="Gene3D" id="3.40.50.300">
    <property type="entry name" value="P-loop containing nucleotide triphosphate hydrolases"/>
    <property type="match status" value="1"/>
</dbReference>
<evidence type="ECO:0000256" key="1">
    <source>
        <dbReference type="ARBA" id="ARBA00022490"/>
    </source>
</evidence>
<dbReference type="InterPro" id="IPR030378">
    <property type="entry name" value="G_CP_dom"/>
</dbReference>
<dbReference type="PROSITE" id="PS50936">
    <property type="entry name" value="ENGC_GTPASE"/>
    <property type="match status" value="1"/>
</dbReference>
<dbReference type="GO" id="GO:0005737">
    <property type="term" value="C:cytoplasm"/>
    <property type="evidence" value="ECO:0007669"/>
    <property type="project" value="UniProtKB-SubCell"/>
</dbReference>
<dbReference type="GO" id="GO:0042274">
    <property type="term" value="P:ribosomal small subunit biogenesis"/>
    <property type="evidence" value="ECO:0007669"/>
    <property type="project" value="UniProtKB-UniRule"/>
</dbReference>
<comment type="function">
    <text evidence="10">One of several proteins that assist in the late maturation steps of the functional core of the 30S ribosomal subunit. Helps release RbfA from mature subunits. May play a role in the assembly of ribosomal proteins into the subunit. Circularly permuted GTPase that catalyzes slow GTP hydrolysis, GTPase activity is stimulated by the 30S ribosomal subunit.</text>
</comment>
<feature type="binding site" evidence="10">
    <location>
        <begin position="241"/>
        <end position="249"/>
    </location>
    <ligand>
        <name>GTP</name>
        <dbReference type="ChEBI" id="CHEBI:37565"/>
    </ligand>
</feature>
<evidence type="ECO:0000313" key="15">
    <source>
        <dbReference type="Proteomes" id="UP000199581"/>
    </source>
</evidence>
<keyword evidence="5 10" id="KW-0547">Nucleotide-binding</keyword>
<dbReference type="CDD" id="cd01854">
    <property type="entry name" value="YjeQ_EngC"/>
    <property type="match status" value="1"/>
</dbReference>
<feature type="binding site" evidence="10">
    <location>
        <position position="326"/>
    </location>
    <ligand>
        <name>Zn(2+)</name>
        <dbReference type="ChEBI" id="CHEBI:29105"/>
    </ligand>
</feature>
<feature type="binding site" evidence="10">
    <location>
        <position position="334"/>
    </location>
    <ligand>
        <name>Zn(2+)</name>
        <dbReference type="ChEBI" id="CHEBI:29105"/>
    </ligand>
</feature>
<dbReference type="SUPFAM" id="SSF52540">
    <property type="entry name" value="P-loop containing nucleoside triphosphate hydrolases"/>
    <property type="match status" value="1"/>
</dbReference>
<keyword evidence="8 10" id="KW-0694">RNA-binding</keyword>
<feature type="region of interest" description="Disordered" evidence="11">
    <location>
        <begin position="1"/>
        <end position="34"/>
    </location>
</feature>
<organism evidence="14 15">
    <name type="scientific">Desulfomicrobium norvegicum (strain DSM 1741 / NCIMB 8310)</name>
    <name type="common">Desulfovibrio baculatus (strain Norway 4)</name>
    <name type="synonym">Desulfovibrio desulfuricans (strain Norway 4)</name>
    <dbReference type="NCBI Taxonomy" id="52561"/>
    <lineage>
        <taxon>Bacteria</taxon>
        <taxon>Pseudomonadati</taxon>
        <taxon>Thermodesulfobacteriota</taxon>
        <taxon>Desulfovibrionia</taxon>
        <taxon>Desulfovibrionales</taxon>
        <taxon>Desulfomicrobiaceae</taxon>
        <taxon>Desulfomicrobium</taxon>
    </lineage>
</organism>
<dbReference type="AlphaFoldDB" id="A0A8G2BZH7"/>
<evidence type="ECO:0000256" key="11">
    <source>
        <dbReference type="SAM" id="MobiDB-lite"/>
    </source>
</evidence>
<evidence type="ECO:0000256" key="2">
    <source>
        <dbReference type="ARBA" id="ARBA00022517"/>
    </source>
</evidence>
<sequence>MSRQTNADVHSIHVRSQGNFRPTNRTSPPIQKPEPFDEIMTLHDLGFDPWFAAHAPESQPDGCSFARVCAVDRGSYCLGNESGEVPAELSGKLLYQSDRKADLPCVGDWVTAQYYDQGKAAIIHQVFPRKTYLRRRAAGGSVDQQMIAANVDIAFVVQSGHFDFNPNRLERYLFMTADGQVEPIVLLTKTDLLTLEELEQRLSIIASLTTARTLALSAVTGTGLDELRDVLAPGKTCCLLGSSGVGKTTIVNRLLGRDAFDTRTVSDSGEGVHTTTRRQLILLDSGAMLIDTPGMRELGVLGHGDTVDAGFGELGELAASCRFADCTHRHEPGCAVRAAIQRGDLQEERYANYLRLKKEAEYFEMSSLDKRKKDKSFGKLVKSVKKGMKG</sequence>
<protein>
    <recommendedName>
        <fullName evidence="10">Small ribosomal subunit biogenesis GTPase RsgA</fullName>
        <ecNumber evidence="10">3.6.1.-</ecNumber>
    </recommendedName>
</protein>
<keyword evidence="2 10" id="KW-0690">Ribosome biogenesis</keyword>
<feature type="binding site" evidence="10">
    <location>
        <begin position="188"/>
        <end position="191"/>
    </location>
    <ligand>
        <name>GTP</name>
        <dbReference type="ChEBI" id="CHEBI:37565"/>
    </ligand>
</feature>
<evidence type="ECO:0000259" key="12">
    <source>
        <dbReference type="PROSITE" id="PS50936"/>
    </source>
</evidence>
<reference evidence="14 15" key="1">
    <citation type="submission" date="2016-10" db="EMBL/GenBank/DDBJ databases">
        <authorList>
            <person name="Varghese N."/>
            <person name="Submissions S."/>
        </authorList>
    </citation>
    <scope>NUCLEOTIDE SEQUENCE [LARGE SCALE GENOMIC DNA]</scope>
    <source>
        <strain evidence="14 15">DSM 1741</strain>
    </source>
</reference>
<keyword evidence="6 10" id="KW-0378">Hydrolase</keyword>
<evidence type="ECO:0000256" key="5">
    <source>
        <dbReference type="ARBA" id="ARBA00022741"/>
    </source>
</evidence>
<dbReference type="HAMAP" id="MF_01820">
    <property type="entry name" value="GTPase_RsgA"/>
    <property type="match status" value="1"/>
</dbReference>
<dbReference type="GO" id="GO:0019843">
    <property type="term" value="F:rRNA binding"/>
    <property type="evidence" value="ECO:0007669"/>
    <property type="project" value="UniProtKB-KW"/>
</dbReference>
<keyword evidence="7 10" id="KW-0862">Zinc</keyword>
<keyword evidence="4 10" id="KW-0699">rRNA-binding</keyword>
<comment type="cofactor">
    <cofactor evidence="10">
        <name>Zn(2+)</name>
        <dbReference type="ChEBI" id="CHEBI:29105"/>
    </cofactor>
    <text evidence="10">Binds 1 zinc ion per subunit.</text>
</comment>
<dbReference type="PROSITE" id="PS51721">
    <property type="entry name" value="G_CP"/>
    <property type="match status" value="1"/>
</dbReference>
<comment type="subcellular location">
    <subcellularLocation>
        <location evidence="10">Cytoplasm</location>
    </subcellularLocation>
</comment>
<feature type="binding site" evidence="10">
    <location>
        <position position="321"/>
    </location>
    <ligand>
        <name>Zn(2+)</name>
        <dbReference type="ChEBI" id="CHEBI:29105"/>
    </ligand>
</feature>
<keyword evidence="1 10" id="KW-0963">Cytoplasm</keyword>
<dbReference type="InterPro" id="IPR027417">
    <property type="entry name" value="P-loop_NTPase"/>
</dbReference>
<evidence type="ECO:0000256" key="8">
    <source>
        <dbReference type="ARBA" id="ARBA00022884"/>
    </source>
</evidence>
<dbReference type="PANTHER" id="PTHR32120:SF10">
    <property type="entry name" value="SMALL RIBOSOMAL SUBUNIT BIOGENESIS GTPASE RSGA"/>
    <property type="match status" value="1"/>
</dbReference>
<keyword evidence="3 10" id="KW-0479">Metal-binding</keyword>
<evidence type="ECO:0000256" key="3">
    <source>
        <dbReference type="ARBA" id="ARBA00022723"/>
    </source>
</evidence>
<dbReference type="GO" id="GO:0003924">
    <property type="term" value="F:GTPase activity"/>
    <property type="evidence" value="ECO:0007669"/>
    <property type="project" value="UniProtKB-UniRule"/>
</dbReference>
<dbReference type="Proteomes" id="UP000199581">
    <property type="component" value="Unassembled WGS sequence"/>
</dbReference>
<proteinExistence type="inferred from homology"/>
<keyword evidence="15" id="KW-1185">Reference proteome</keyword>
<keyword evidence="9 10" id="KW-0342">GTP-binding</keyword>
<evidence type="ECO:0000313" key="14">
    <source>
        <dbReference type="EMBL" id="SFL25141.1"/>
    </source>
</evidence>
<name>A0A8G2BZH7_DESNO</name>
<dbReference type="RefSeq" id="WP_244150255.1">
    <property type="nucleotide sequence ID" value="NZ_FOTO01000001.1"/>
</dbReference>